<name>A0A5B1M8L3_9ACTN</name>
<reference evidence="1 2" key="2">
    <citation type="submission" date="2019-09" db="EMBL/GenBank/DDBJ databases">
        <authorList>
            <person name="Jin C."/>
        </authorList>
    </citation>
    <scope>NUCLEOTIDE SEQUENCE [LARGE SCALE GENOMIC DNA]</scope>
    <source>
        <strain evidence="1 2">BN140041</strain>
    </source>
</reference>
<gene>
    <name evidence="1" type="ORF">F0U47_00765</name>
</gene>
<evidence type="ECO:0000313" key="1">
    <source>
        <dbReference type="EMBL" id="KAA1428786.1"/>
    </source>
</evidence>
<proteinExistence type="predicted"/>
<accession>A0A5B1M8L3</accession>
<dbReference type="EMBL" id="VUJW01000001">
    <property type="protein sequence ID" value="KAA1428786.1"/>
    <property type="molecule type" value="Genomic_DNA"/>
</dbReference>
<organism evidence="1 2">
    <name type="scientific">Nocardioides antri</name>
    <dbReference type="NCBI Taxonomy" id="2607659"/>
    <lineage>
        <taxon>Bacteria</taxon>
        <taxon>Bacillati</taxon>
        <taxon>Actinomycetota</taxon>
        <taxon>Actinomycetes</taxon>
        <taxon>Propionibacteriales</taxon>
        <taxon>Nocardioidaceae</taxon>
        <taxon>Nocardioides</taxon>
    </lineage>
</organism>
<dbReference type="Proteomes" id="UP000324351">
    <property type="component" value="Unassembled WGS sequence"/>
</dbReference>
<dbReference type="RefSeq" id="WP_149748409.1">
    <property type="nucleotide sequence ID" value="NZ_VUJW01000001.1"/>
</dbReference>
<reference evidence="1 2" key="1">
    <citation type="submission" date="2019-09" db="EMBL/GenBank/DDBJ databases">
        <title>Nocardioides panacisoli sp. nov., isolated from the soil of a ginseng field.</title>
        <authorList>
            <person name="Cho C."/>
        </authorList>
    </citation>
    <scope>NUCLEOTIDE SEQUENCE [LARGE SCALE GENOMIC DNA]</scope>
    <source>
        <strain evidence="1 2">BN140041</strain>
    </source>
</reference>
<protein>
    <submittedName>
        <fullName evidence="1">Uncharacterized protein</fullName>
    </submittedName>
</protein>
<keyword evidence="2" id="KW-1185">Reference proteome</keyword>
<dbReference type="AlphaFoldDB" id="A0A5B1M8L3"/>
<sequence length="217" mass="23414">MTAHPARDHSQRLTFGGVRLLRVGVGYRLSPGSAAYQQCLLDLPVLDADGHAFEEDRVLSILEPIVDAGADVPRDYLLDQHRRHTSWGLSPSELEIGLVIVTGTSASDVVTAADDAVVRAFRDLMELTGRPESEPLGRDDALLRARHSAATAFAVEPDALWPATEEHHPGDGSWTVGLRTNEGKQYDVRIGFVDGYAGSARVGHGRPIEVSDSIGSE</sequence>
<evidence type="ECO:0000313" key="2">
    <source>
        <dbReference type="Proteomes" id="UP000324351"/>
    </source>
</evidence>
<comment type="caution">
    <text evidence="1">The sequence shown here is derived from an EMBL/GenBank/DDBJ whole genome shotgun (WGS) entry which is preliminary data.</text>
</comment>